<reference evidence="2 3" key="1">
    <citation type="submission" date="2024-09" db="EMBL/GenBank/DDBJ databases">
        <authorList>
            <person name="Sun Q."/>
            <person name="Mori K."/>
        </authorList>
    </citation>
    <scope>NUCLEOTIDE SEQUENCE [LARGE SCALE GENOMIC DNA]</scope>
    <source>
        <strain evidence="2 3">JCM 3307</strain>
    </source>
</reference>
<name>A0ABV5MII9_9ACTN</name>
<feature type="region of interest" description="Disordered" evidence="1">
    <location>
        <begin position="40"/>
        <end position="63"/>
    </location>
</feature>
<organism evidence="2 3">
    <name type="scientific">Dactylosporangium vinaceum</name>
    <dbReference type="NCBI Taxonomy" id="53362"/>
    <lineage>
        <taxon>Bacteria</taxon>
        <taxon>Bacillati</taxon>
        <taxon>Actinomycetota</taxon>
        <taxon>Actinomycetes</taxon>
        <taxon>Micromonosporales</taxon>
        <taxon>Micromonosporaceae</taxon>
        <taxon>Dactylosporangium</taxon>
    </lineage>
</organism>
<keyword evidence="3" id="KW-1185">Reference proteome</keyword>
<proteinExistence type="predicted"/>
<evidence type="ECO:0000313" key="2">
    <source>
        <dbReference type="EMBL" id="MFB9448686.1"/>
    </source>
</evidence>
<dbReference type="RefSeq" id="WP_223101294.1">
    <property type="nucleotide sequence ID" value="NZ_CP061913.1"/>
</dbReference>
<gene>
    <name evidence="2" type="ORF">ACFFTR_36840</name>
</gene>
<comment type="caution">
    <text evidence="2">The sequence shown here is derived from an EMBL/GenBank/DDBJ whole genome shotgun (WGS) entry which is preliminary data.</text>
</comment>
<evidence type="ECO:0000313" key="3">
    <source>
        <dbReference type="Proteomes" id="UP001589608"/>
    </source>
</evidence>
<sequence length="96" mass="10910">MLIGYLARAVRFVLDLLERGAPYAAFCFVWLMPPPTPSAPETAVLERGHKPAPLPAAPDRRSYAPPTPVELELWADFYRRDTPRWRRWFAGTGGTR</sequence>
<evidence type="ECO:0000256" key="1">
    <source>
        <dbReference type="SAM" id="MobiDB-lite"/>
    </source>
</evidence>
<dbReference type="EMBL" id="JBHMCA010000058">
    <property type="protein sequence ID" value="MFB9448686.1"/>
    <property type="molecule type" value="Genomic_DNA"/>
</dbReference>
<dbReference type="Proteomes" id="UP001589608">
    <property type="component" value="Unassembled WGS sequence"/>
</dbReference>
<protein>
    <submittedName>
        <fullName evidence="2">Uncharacterized protein</fullName>
    </submittedName>
</protein>
<accession>A0ABV5MII9</accession>